<evidence type="ECO:0000313" key="1">
    <source>
        <dbReference type="EMBL" id="RZC45030.1"/>
    </source>
</evidence>
<organism evidence="1 2">
    <name type="scientific">Papaver somniferum</name>
    <name type="common">Opium poppy</name>
    <dbReference type="NCBI Taxonomy" id="3469"/>
    <lineage>
        <taxon>Eukaryota</taxon>
        <taxon>Viridiplantae</taxon>
        <taxon>Streptophyta</taxon>
        <taxon>Embryophyta</taxon>
        <taxon>Tracheophyta</taxon>
        <taxon>Spermatophyta</taxon>
        <taxon>Magnoliopsida</taxon>
        <taxon>Ranunculales</taxon>
        <taxon>Papaveraceae</taxon>
        <taxon>Papaveroideae</taxon>
        <taxon>Papaver</taxon>
    </lineage>
</organism>
<gene>
    <name evidence="1" type="ORF">C5167_037984</name>
</gene>
<dbReference type="EMBL" id="CM010715">
    <property type="protein sequence ID" value="RZC45030.1"/>
    <property type="molecule type" value="Genomic_DNA"/>
</dbReference>
<proteinExistence type="predicted"/>
<dbReference type="Proteomes" id="UP000316621">
    <property type="component" value="Chromosome 1"/>
</dbReference>
<protein>
    <submittedName>
        <fullName evidence="1">Uncharacterized protein</fullName>
    </submittedName>
</protein>
<dbReference type="AlphaFoldDB" id="A0A4Y7IB43"/>
<reference evidence="1 2" key="1">
    <citation type="journal article" date="2018" name="Science">
        <title>The opium poppy genome and morphinan production.</title>
        <authorList>
            <person name="Guo L."/>
            <person name="Winzer T."/>
            <person name="Yang X."/>
            <person name="Li Y."/>
            <person name="Ning Z."/>
            <person name="He Z."/>
            <person name="Teodor R."/>
            <person name="Lu Y."/>
            <person name="Bowser T.A."/>
            <person name="Graham I.A."/>
            <person name="Ye K."/>
        </authorList>
    </citation>
    <scope>NUCLEOTIDE SEQUENCE [LARGE SCALE GENOMIC DNA]</scope>
    <source>
        <strain evidence="2">cv. HN1</strain>
        <tissue evidence="1">Leaves</tissue>
    </source>
</reference>
<evidence type="ECO:0000313" key="2">
    <source>
        <dbReference type="Proteomes" id="UP000316621"/>
    </source>
</evidence>
<name>A0A4Y7IB43_PAPSO</name>
<keyword evidence="2" id="KW-1185">Reference proteome</keyword>
<sequence>MHGSVVQSLSEDADSLLWRLSSGLSIGINLLHVGLMKTSINAREKRDISKILAGSLREWMKVLTPEVNFVRRHDYSIMVALLAVGSYCQLLKRGSRGMECWVMLANDSVGETSIHEWLEEMLMRVNGSFIHLGVAGCVIRSKTCECTTPQFGCFIRNNQQSRVLEAVIRNCHKKESGQQLQLSKSTGIATEGKEIAVESMLPVNTSQESSKRIAISAHDSVEGRHVRRFIMHKLEMNTSSVEKDTHLELTHTSKEVISVRDGKEKFYVLEGNLKIHVDGSTGSECRSLHVARQGGWNAIGTYGMPWHGLAWPKLGFSEKGYHALFGNLGRLGFASRMEGWPLIVARLRFGIRIGKADMVWRGKVVGMPLAHVAWHALAWPKLGFWAKGYHALFGDLGRLGFASRTEGWPLIIARLRFGSRIGKDGMIWRGKVVGMPLAHVAWHALAWFGVAKTKVLGQRIQGWSLIVARLRFGSRIGKDGMHGMPWRGLAWPKLGFWAKGYHALFGDIGRLGFASRIEGWPLIVAPSFW</sequence>
<dbReference type="Gramene" id="RZC45030">
    <property type="protein sequence ID" value="RZC45030"/>
    <property type="gene ID" value="C5167_037984"/>
</dbReference>
<accession>A0A4Y7IB43</accession>